<organism evidence="2 3">
    <name type="scientific">Streptomyces achromogenes</name>
    <dbReference type="NCBI Taxonomy" id="67255"/>
    <lineage>
        <taxon>Bacteria</taxon>
        <taxon>Bacillati</taxon>
        <taxon>Actinomycetota</taxon>
        <taxon>Actinomycetes</taxon>
        <taxon>Kitasatosporales</taxon>
        <taxon>Streptomycetaceae</taxon>
        <taxon>Streptomyces</taxon>
    </lineage>
</organism>
<dbReference type="InterPro" id="IPR000182">
    <property type="entry name" value="GNAT_dom"/>
</dbReference>
<keyword evidence="3" id="KW-1185">Reference proteome</keyword>
<dbReference type="Pfam" id="PF13302">
    <property type="entry name" value="Acetyltransf_3"/>
    <property type="match status" value="1"/>
</dbReference>
<evidence type="ECO:0000313" key="2">
    <source>
        <dbReference type="EMBL" id="MDQ0681190.1"/>
    </source>
</evidence>
<name>A0ABU0PS49_STRAH</name>
<reference evidence="2 3" key="1">
    <citation type="submission" date="2023-07" db="EMBL/GenBank/DDBJ databases">
        <title>Comparative genomics of wheat-associated soil bacteria to identify genetic determinants of phenazine resistance.</title>
        <authorList>
            <person name="Mouncey N."/>
        </authorList>
    </citation>
    <scope>NUCLEOTIDE SEQUENCE [LARGE SCALE GENOMIC DNA]</scope>
    <source>
        <strain evidence="2 3">W4I19-2</strain>
    </source>
</reference>
<sequence>MTCTQSSPIRSSGSSIQPLTAISGRSSLASSVMRWPPGGALAVIDRKSGQLIGSSRYHGYDPEHDEVEIGWAFLARSHWGGTYNAELERLMIRHAFQFVGTVTFLVGRDNVRSQRAVERIGGLLNGTRADGSGAESLLYRIDSHTSEAPQVLSPDFGGA</sequence>
<proteinExistence type="predicted"/>
<dbReference type="Gene3D" id="3.40.630.30">
    <property type="match status" value="1"/>
</dbReference>
<dbReference type="InterPro" id="IPR016181">
    <property type="entry name" value="Acyl_CoA_acyltransferase"/>
</dbReference>
<feature type="domain" description="N-acetyltransferase" evidence="1">
    <location>
        <begin position="7"/>
        <end position="152"/>
    </location>
</feature>
<protein>
    <submittedName>
        <fullName evidence="2">RimJ/RimL family protein N-acetyltransferase</fullName>
    </submittedName>
</protein>
<evidence type="ECO:0000259" key="1">
    <source>
        <dbReference type="PROSITE" id="PS51186"/>
    </source>
</evidence>
<gene>
    <name evidence="2" type="ORF">QFZ56_000153</name>
</gene>
<dbReference type="Proteomes" id="UP001243364">
    <property type="component" value="Unassembled WGS sequence"/>
</dbReference>
<evidence type="ECO:0000313" key="3">
    <source>
        <dbReference type="Proteomes" id="UP001243364"/>
    </source>
</evidence>
<dbReference type="SUPFAM" id="SSF55729">
    <property type="entry name" value="Acyl-CoA N-acyltransferases (Nat)"/>
    <property type="match status" value="1"/>
</dbReference>
<dbReference type="PANTHER" id="PTHR43610">
    <property type="entry name" value="BLL6696 PROTEIN"/>
    <property type="match status" value="1"/>
</dbReference>
<accession>A0ABU0PS49</accession>
<dbReference type="PANTHER" id="PTHR43610:SF1">
    <property type="entry name" value="N-ACETYLTRANSFERASE DOMAIN-CONTAINING PROTEIN"/>
    <property type="match status" value="1"/>
</dbReference>
<comment type="caution">
    <text evidence="2">The sequence shown here is derived from an EMBL/GenBank/DDBJ whole genome shotgun (WGS) entry which is preliminary data.</text>
</comment>
<dbReference type="PROSITE" id="PS51186">
    <property type="entry name" value="GNAT"/>
    <property type="match status" value="1"/>
</dbReference>
<dbReference type="EMBL" id="JAUSYA010000001">
    <property type="protein sequence ID" value="MDQ0681190.1"/>
    <property type="molecule type" value="Genomic_DNA"/>
</dbReference>